<name>A0ABU0YR49_9PROT</name>
<dbReference type="EMBL" id="JAUYVI010000006">
    <property type="protein sequence ID" value="MDQ7250205.1"/>
    <property type="molecule type" value="Genomic_DNA"/>
</dbReference>
<keyword evidence="7 16" id="KW-0732">Signal</keyword>
<dbReference type="RefSeq" id="WP_379959155.1">
    <property type="nucleotide sequence ID" value="NZ_JAUYVI010000006.1"/>
</dbReference>
<evidence type="ECO:0000256" key="9">
    <source>
        <dbReference type="ARBA" id="ARBA00023065"/>
    </source>
</evidence>
<evidence type="ECO:0000256" key="5">
    <source>
        <dbReference type="ARBA" id="ARBA00022597"/>
    </source>
</evidence>
<evidence type="ECO:0000256" key="14">
    <source>
        <dbReference type="ARBA" id="ARBA00023288"/>
    </source>
</evidence>
<evidence type="ECO:0000256" key="12">
    <source>
        <dbReference type="ARBA" id="ARBA00023139"/>
    </source>
</evidence>
<evidence type="ECO:0000256" key="7">
    <source>
        <dbReference type="ARBA" id="ARBA00022729"/>
    </source>
</evidence>
<keyword evidence="14" id="KW-0449">Lipoprotein</keyword>
<dbReference type="Pfam" id="PF22461">
    <property type="entry name" value="SLBB_2"/>
    <property type="match status" value="1"/>
</dbReference>
<reference evidence="20" key="1">
    <citation type="submission" date="2023-08" db="EMBL/GenBank/DDBJ databases">
        <title>Rhodospirillaceae gen. nov., a novel taxon isolated from the Yangtze River Yuezi River estuary sludge.</title>
        <authorList>
            <person name="Ruan L."/>
        </authorList>
    </citation>
    <scope>NUCLEOTIDE SEQUENCE [LARGE SCALE GENOMIC DNA]</scope>
    <source>
        <strain evidence="20">R-7</strain>
    </source>
</reference>
<dbReference type="InterPro" id="IPR054765">
    <property type="entry name" value="SLBB_dom"/>
</dbReference>
<evidence type="ECO:0000256" key="6">
    <source>
        <dbReference type="ARBA" id="ARBA00022692"/>
    </source>
</evidence>
<dbReference type="Gene3D" id="3.10.560.10">
    <property type="entry name" value="Outer membrane lipoprotein wza domain like"/>
    <property type="match status" value="1"/>
</dbReference>
<keyword evidence="12" id="KW-0564">Palmitate</keyword>
<evidence type="ECO:0000256" key="1">
    <source>
        <dbReference type="ARBA" id="ARBA00004571"/>
    </source>
</evidence>
<keyword evidence="10" id="KW-0626">Porin</keyword>
<keyword evidence="8" id="KW-0625">Polysaccharide transport</keyword>
<gene>
    <name evidence="19" type="ORF">Q8A70_21115</name>
</gene>
<evidence type="ECO:0000313" key="20">
    <source>
        <dbReference type="Proteomes" id="UP001230156"/>
    </source>
</evidence>
<evidence type="ECO:0000256" key="16">
    <source>
        <dbReference type="SAM" id="SignalP"/>
    </source>
</evidence>
<evidence type="ECO:0000256" key="13">
    <source>
        <dbReference type="ARBA" id="ARBA00023237"/>
    </source>
</evidence>
<evidence type="ECO:0000256" key="8">
    <source>
        <dbReference type="ARBA" id="ARBA00023047"/>
    </source>
</evidence>
<evidence type="ECO:0000259" key="17">
    <source>
        <dbReference type="Pfam" id="PF02563"/>
    </source>
</evidence>
<comment type="similarity">
    <text evidence="2">Belongs to the BexD/CtrA/VexA family.</text>
</comment>
<keyword evidence="13" id="KW-0998">Cell outer membrane</keyword>
<evidence type="ECO:0000256" key="10">
    <source>
        <dbReference type="ARBA" id="ARBA00023114"/>
    </source>
</evidence>
<dbReference type="Pfam" id="PF02563">
    <property type="entry name" value="Poly_export"/>
    <property type="match status" value="1"/>
</dbReference>
<evidence type="ECO:0000259" key="18">
    <source>
        <dbReference type="Pfam" id="PF22461"/>
    </source>
</evidence>
<keyword evidence="9" id="KW-0406">Ion transport</keyword>
<evidence type="ECO:0000256" key="15">
    <source>
        <dbReference type="SAM" id="MobiDB-lite"/>
    </source>
</evidence>
<sequence>MKRLLNHIASIMVVVALTAGSAIAQQTLPVTTTPASGTPAPASPATATPVTETPAAAAAAAPDSEAPAVAVPATATAAPQPLYRINGGDTLHISVYGERDLDRDVAVEPDGGIAFPLVGNMNARGLTLSELQKKIADALRNGNMLPNVTDPEVTVSLVKSSGNSFSVIGQVKQPGTYVTDTQVDVMQALSLAGGLTPFASKSRIIVLRRDNSGVQNKLPFDYSAVEDGEKLNMNILLQGGDVVVVPQAGLGF</sequence>
<keyword evidence="4" id="KW-1134">Transmembrane beta strand</keyword>
<feature type="signal peptide" evidence="16">
    <location>
        <begin position="1"/>
        <end position="24"/>
    </location>
</feature>
<dbReference type="PANTHER" id="PTHR33619">
    <property type="entry name" value="POLYSACCHARIDE EXPORT PROTEIN GFCE-RELATED"/>
    <property type="match status" value="1"/>
</dbReference>
<feature type="chain" id="PRO_5047100346" evidence="16">
    <location>
        <begin position="25"/>
        <end position="252"/>
    </location>
</feature>
<evidence type="ECO:0000256" key="11">
    <source>
        <dbReference type="ARBA" id="ARBA00023136"/>
    </source>
</evidence>
<feature type="domain" description="SLBB" evidence="18">
    <location>
        <begin position="164"/>
        <end position="245"/>
    </location>
</feature>
<dbReference type="Proteomes" id="UP001230156">
    <property type="component" value="Unassembled WGS sequence"/>
</dbReference>
<keyword evidence="6" id="KW-0812">Transmembrane</keyword>
<organism evidence="19 20">
    <name type="scientific">Dongia sedimenti</name>
    <dbReference type="NCBI Taxonomy" id="3064282"/>
    <lineage>
        <taxon>Bacteria</taxon>
        <taxon>Pseudomonadati</taxon>
        <taxon>Pseudomonadota</taxon>
        <taxon>Alphaproteobacteria</taxon>
        <taxon>Rhodospirillales</taxon>
        <taxon>Dongiaceae</taxon>
        <taxon>Dongia</taxon>
    </lineage>
</organism>
<keyword evidence="11" id="KW-0472">Membrane</keyword>
<evidence type="ECO:0000256" key="3">
    <source>
        <dbReference type="ARBA" id="ARBA00022448"/>
    </source>
</evidence>
<comment type="subcellular location">
    <subcellularLocation>
        <location evidence="1">Cell outer membrane</location>
        <topology evidence="1">Multi-pass membrane protein</topology>
    </subcellularLocation>
</comment>
<keyword evidence="3" id="KW-0813">Transport</keyword>
<dbReference type="Gene3D" id="3.30.1950.10">
    <property type="entry name" value="wza like domain"/>
    <property type="match status" value="1"/>
</dbReference>
<comment type="caution">
    <text evidence="19">The sequence shown here is derived from an EMBL/GenBank/DDBJ whole genome shotgun (WGS) entry which is preliminary data.</text>
</comment>
<keyword evidence="20" id="KW-1185">Reference proteome</keyword>
<dbReference type="PANTHER" id="PTHR33619:SF3">
    <property type="entry name" value="POLYSACCHARIDE EXPORT PROTEIN GFCE-RELATED"/>
    <property type="match status" value="1"/>
</dbReference>
<evidence type="ECO:0000256" key="2">
    <source>
        <dbReference type="ARBA" id="ARBA00009450"/>
    </source>
</evidence>
<proteinExistence type="inferred from homology"/>
<dbReference type="InterPro" id="IPR003715">
    <property type="entry name" value="Poly_export_N"/>
</dbReference>
<dbReference type="InterPro" id="IPR049712">
    <property type="entry name" value="Poly_export"/>
</dbReference>
<keyword evidence="5" id="KW-0762">Sugar transport</keyword>
<feature type="region of interest" description="Disordered" evidence="15">
    <location>
        <begin position="32"/>
        <end position="53"/>
    </location>
</feature>
<accession>A0ABU0YR49</accession>
<feature type="domain" description="Polysaccharide export protein N-terminal" evidence="17">
    <location>
        <begin position="78"/>
        <end position="157"/>
    </location>
</feature>
<evidence type="ECO:0000256" key="4">
    <source>
        <dbReference type="ARBA" id="ARBA00022452"/>
    </source>
</evidence>
<evidence type="ECO:0000313" key="19">
    <source>
        <dbReference type="EMBL" id="MDQ7250205.1"/>
    </source>
</evidence>
<protein>
    <submittedName>
        <fullName evidence="19">Polysaccharide biosynthesis/export family protein</fullName>
    </submittedName>
</protein>